<evidence type="ECO:0000313" key="1">
    <source>
        <dbReference type="EMBL" id="MBE9661159.1"/>
    </source>
</evidence>
<dbReference type="RefSeq" id="WP_194110362.1">
    <property type="nucleotide sequence ID" value="NZ_JADFFL010000002.1"/>
</dbReference>
<organism evidence="1 2">
    <name type="scientific">Mucilaginibacter myungsuensis</name>
    <dbReference type="NCBI Taxonomy" id="649104"/>
    <lineage>
        <taxon>Bacteria</taxon>
        <taxon>Pseudomonadati</taxon>
        <taxon>Bacteroidota</taxon>
        <taxon>Sphingobacteriia</taxon>
        <taxon>Sphingobacteriales</taxon>
        <taxon>Sphingobacteriaceae</taxon>
        <taxon>Mucilaginibacter</taxon>
    </lineage>
</organism>
<name>A0A929PVI2_9SPHI</name>
<gene>
    <name evidence="1" type="ORF">IRJ16_04630</name>
</gene>
<evidence type="ECO:0000313" key="2">
    <source>
        <dbReference type="Proteomes" id="UP000622475"/>
    </source>
</evidence>
<comment type="caution">
    <text evidence="1">The sequence shown here is derived from an EMBL/GenBank/DDBJ whole genome shotgun (WGS) entry which is preliminary data.</text>
</comment>
<dbReference type="Proteomes" id="UP000622475">
    <property type="component" value="Unassembled WGS sequence"/>
</dbReference>
<keyword evidence="2" id="KW-1185">Reference proteome</keyword>
<proteinExistence type="predicted"/>
<dbReference type="EMBL" id="JADFFL010000002">
    <property type="protein sequence ID" value="MBE9661159.1"/>
    <property type="molecule type" value="Genomic_DNA"/>
</dbReference>
<dbReference type="PROSITE" id="PS51257">
    <property type="entry name" value="PROKAR_LIPOPROTEIN"/>
    <property type="match status" value="1"/>
</dbReference>
<reference evidence="1" key="1">
    <citation type="submission" date="2020-10" db="EMBL/GenBank/DDBJ databases">
        <title>Mucilaginibacter mali sp. nov., isolated from rhizosphere soil of apple orchard.</title>
        <authorList>
            <person name="Lee J.-S."/>
            <person name="Kim H.S."/>
            <person name="Kim J.-S."/>
        </authorList>
    </citation>
    <scope>NUCLEOTIDE SEQUENCE</scope>
    <source>
        <strain evidence="1">KCTC 22746</strain>
    </source>
</reference>
<accession>A0A929PVI2</accession>
<protein>
    <submittedName>
        <fullName evidence="1">Uncharacterized protein</fullName>
    </submittedName>
</protein>
<sequence>MFRITYIVLFGLFIALQSCGPADGVWKNDEIDAGIRQKLHALNEEVFDDLKQKRELHLEYNLALELINHSRTRQNVEILGHELRTRDYQLFDEYYTVAQPDTMLKIQNRNRGLNSYDVHTYTVARQMYTTFYLPRTGINRKMITLVYAKFDYGWKLYHWDIRPYMYNGHTALELLELAKRQIAQNYISDTRLTMQMASACLRPSDIVKYPDDSAFVNTYRLFMNRAKEIQEFPITLGDVSSKPQILGVYTKETPNGFYPMIGYLSTIDINDTLAVKAENLAVMKVIGNVLPGIDKDKKLLFHRVYNKESTAESMQPYFDMRTEF</sequence>
<dbReference type="AlphaFoldDB" id="A0A929PVI2"/>